<name>A0A1J5E1V4_9BACT</name>
<proteinExistence type="predicted"/>
<dbReference type="AlphaFoldDB" id="A0A1J5E1V4"/>
<reference evidence="1 2" key="1">
    <citation type="journal article" date="2016" name="Environ. Microbiol.">
        <title>Genomic resolution of a cold subsurface aquifer community provides metabolic insights for novel microbes adapted to high CO concentrations.</title>
        <authorList>
            <person name="Probst A.J."/>
            <person name="Castelle C.J."/>
            <person name="Singh A."/>
            <person name="Brown C.T."/>
            <person name="Anantharaman K."/>
            <person name="Sharon I."/>
            <person name="Hug L.A."/>
            <person name="Burstein D."/>
            <person name="Emerson J.B."/>
            <person name="Thomas B.C."/>
            <person name="Banfield J.F."/>
        </authorList>
    </citation>
    <scope>NUCLEOTIDE SEQUENCE [LARGE SCALE GENOMIC DNA]</scope>
    <source>
        <strain evidence="1">CG2_30_40_21</strain>
    </source>
</reference>
<evidence type="ECO:0000313" key="1">
    <source>
        <dbReference type="EMBL" id="OIP42396.1"/>
    </source>
</evidence>
<protein>
    <submittedName>
        <fullName evidence="1">Uncharacterized protein</fullName>
    </submittedName>
</protein>
<sequence length="61" mass="7357">MQKDTIVEEVRSIRHEIECECQEDPDKLFEYFQNSQRNLNDRLVCRKPKLLELPPQRQKAA</sequence>
<dbReference type="EMBL" id="MNYI01000050">
    <property type="protein sequence ID" value="OIP42396.1"/>
    <property type="molecule type" value="Genomic_DNA"/>
</dbReference>
<dbReference type="STRING" id="1817895.AUJ95_01775"/>
<comment type="caution">
    <text evidence="1">The sequence shown here is derived from an EMBL/GenBank/DDBJ whole genome shotgun (WGS) entry which is preliminary data.</text>
</comment>
<evidence type="ECO:0000313" key="2">
    <source>
        <dbReference type="Proteomes" id="UP000183085"/>
    </source>
</evidence>
<accession>A0A1J5E1V4</accession>
<gene>
    <name evidence="1" type="ORF">AUJ95_01775</name>
</gene>
<dbReference type="Proteomes" id="UP000183085">
    <property type="component" value="Unassembled WGS sequence"/>
</dbReference>
<organism evidence="1 2">
    <name type="scientific">Candidatus Desantisbacteria bacterium CG2_30_40_21</name>
    <dbReference type="NCBI Taxonomy" id="1817895"/>
    <lineage>
        <taxon>Bacteria</taxon>
        <taxon>Candidatus Desantisiibacteriota</taxon>
    </lineage>
</organism>